<dbReference type="Proteomes" id="UP000219048">
    <property type="component" value="Unassembled WGS sequence"/>
</dbReference>
<evidence type="ECO:0008006" key="4">
    <source>
        <dbReference type="Google" id="ProtNLM"/>
    </source>
</evidence>
<name>A0A285MUV6_9FLAO</name>
<feature type="transmembrane region" description="Helical" evidence="1">
    <location>
        <begin position="74"/>
        <end position="94"/>
    </location>
</feature>
<dbReference type="OrthoDB" id="9815897at2"/>
<evidence type="ECO:0000313" key="2">
    <source>
        <dbReference type="EMBL" id="SNZ00327.1"/>
    </source>
</evidence>
<keyword evidence="1" id="KW-1133">Transmembrane helix</keyword>
<evidence type="ECO:0000313" key="3">
    <source>
        <dbReference type="Proteomes" id="UP000219048"/>
    </source>
</evidence>
<protein>
    <recommendedName>
        <fullName evidence="4">DUF2752 domain-containing protein</fullName>
    </recommendedName>
</protein>
<gene>
    <name evidence="2" type="ORF">SAMN06265377_2147</name>
</gene>
<dbReference type="RefSeq" id="WP_097045803.1">
    <property type="nucleotide sequence ID" value="NZ_OBEH01000003.1"/>
</dbReference>
<sequence>MQAATKKKYIILVLGVLSVLAILLYFLYNPEKGLLFPKCPFNQYLGIYCSGCGSQRAIHDLLHLRIKDVLSHNLLLIPALIVILQHLAVTLDFYKGKSFLAYRYAPMTILLVIVVFMVLRNLKMYPFDFLAP</sequence>
<keyword evidence="3" id="KW-1185">Reference proteome</keyword>
<accession>A0A285MUV6</accession>
<reference evidence="3" key="1">
    <citation type="submission" date="2017-09" db="EMBL/GenBank/DDBJ databases">
        <authorList>
            <person name="Varghese N."/>
            <person name="Submissions S."/>
        </authorList>
    </citation>
    <scope>NUCLEOTIDE SEQUENCE [LARGE SCALE GENOMIC DNA]</scope>
    <source>
        <strain evidence="3">DSM 25885</strain>
    </source>
</reference>
<dbReference type="InterPro" id="IPR021215">
    <property type="entry name" value="DUF2752"/>
</dbReference>
<keyword evidence="1" id="KW-0812">Transmembrane</keyword>
<feature type="transmembrane region" description="Helical" evidence="1">
    <location>
        <begin position="9"/>
        <end position="28"/>
    </location>
</feature>
<proteinExistence type="predicted"/>
<organism evidence="2 3">
    <name type="scientific">Flagellimonas pacifica</name>
    <dbReference type="NCBI Taxonomy" id="1247520"/>
    <lineage>
        <taxon>Bacteria</taxon>
        <taxon>Pseudomonadati</taxon>
        <taxon>Bacteroidota</taxon>
        <taxon>Flavobacteriia</taxon>
        <taxon>Flavobacteriales</taxon>
        <taxon>Flavobacteriaceae</taxon>
        <taxon>Flagellimonas</taxon>
    </lineage>
</organism>
<dbReference type="AlphaFoldDB" id="A0A285MUV6"/>
<feature type="transmembrane region" description="Helical" evidence="1">
    <location>
        <begin position="101"/>
        <end position="119"/>
    </location>
</feature>
<dbReference type="EMBL" id="OBEH01000003">
    <property type="protein sequence ID" value="SNZ00327.1"/>
    <property type="molecule type" value="Genomic_DNA"/>
</dbReference>
<keyword evidence="1" id="KW-0472">Membrane</keyword>
<evidence type="ECO:0000256" key="1">
    <source>
        <dbReference type="SAM" id="Phobius"/>
    </source>
</evidence>
<dbReference type="Pfam" id="PF10825">
    <property type="entry name" value="DUF2752"/>
    <property type="match status" value="1"/>
</dbReference>